<dbReference type="Proteomes" id="UP000249696">
    <property type="component" value="Unassembled WGS sequence"/>
</dbReference>
<evidence type="ECO:0000313" key="2">
    <source>
        <dbReference type="Proteomes" id="UP000249696"/>
    </source>
</evidence>
<organism evidence="1 2">
    <name type="scientific">Arenibacter echinorum</name>
    <dbReference type="NCBI Taxonomy" id="440515"/>
    <lineage>
        <taxon>Bacteria</taxon>
        <taxon>Pseudomonadati</taxon>
        <taxon>Bacteroidota</taxon>
        <taxon>Flavobacteriia</taxon>
        <taxon>Flavobacteriales</taxon>
        <taxon>Flavobacteriaceae</taxon>
        <taxon>Arenibacter</taxon>
    </lineage>
</organism>
<protein>
    <submittedName>
        <fullName evidence="1">Uncharacterized protein</fullName>
    </submittedName>
</protein>
<dbReference type="EMBL" id="QLLN01000002">
    <property type="protein sequence ID" value="RAJ14016.1"/>
    <property type="molecule type" value="Genomic_DNA"/>
</dbReference>
<dbReference type="OrthoDB" id="9811599at2"/>
<keyword evidence="2" id="KW-1185">Reference proteome</keyword>
<accession>A0A327RAM8</accession>
<reference evidence="1 2" key="1">
    <citation type="submission" date="2018-06" db="EMBL/GenBank/DDBJ databases">
        <title>Genomic Encyclopedia of Archaeal and Bacterial Type Strains, Phase II (KMG-II): from individual species to whole genera.</title>
        <authorList>
            <person name="Goeker M."/>
        </authorList>
    </citation>
    <scope>NUCLEOTIDE SEQUENCE [LARGE SCALE GENOMIC DNA]</scope>
    <source>
        <strain evidence="1 2">DSM 23522</strain>
    </source>
</reference>
<gene>
    <name evidence="1" type="ORF">LV92_01132</name>
</gene>
<name>A0A327RAM8_9FLAO</name>
<sequence length="602" mass="67964">MNKHNFHIPVMGIGFTIDSPLKVSHLGIDSVISLVDDILIEKLRKMYCEKFELPYQEISDKFEDFRAKRITSYLNLINDVAHNKFADLINSAHETGKEIKEYLSLLPNASHLKEEFEKLTSGDYSVAEIKKWLKENLSMGSIDVNIMTKVDKDNYTKNDKLPTEFNDAHAALRGYANSELISSVILSAGMNPRLYSYMENFDDFFPDEDGIIKKKIVLKVSDYRSALIQGKFLAKKGIWVSEYRIESGLNCGGHAFATDGYLMGPIMAEFRDNKQAYINEIHDILIPALANKGREVPKQNLSLKITAQGGVGTAEEHQFLLDHYKVDSVGWGTPFLLVPEATTVDKATLEKLVAAKEEDLYLSDISPLGVPFHNLRGNTKDLEKFKNIDKDRPGSSCPKKFVALNKDYSEKGLCTASRQYQHLKIKELDALDLTEKEYTGKFNKITEKSCTCVGLGTSALLAYGLDTKTEGTGVSICPGPNMAYYSKIMTLKEMVDHIYGRGNVITRTDRPHMFIKELGIYLDYLKNRIEESSESMNKKQEKYLLTFTHNLNEGIGYYQQLFGNLKGQFENVKGSILEELTQGLKTLEGFKRDIEALSLSEV</sequence>
<evidence type="ECO:0000313" key="1">
    <source>
        <dbReference type="EMBL" id="RAJ14016.1"/>
    </source>
</evidence>
<comment type="caution">
    <text evidence="1">The sequence shown here is derived from an EMBL/GenBank/DDBJ whole genome shotgun (WGS) entry which is preliminary data.</text>
</comment>
<proteinExistence type="predicted"/>
<dbReference type="AlphaFoldDB" id="A0A327RAM8"/>
<dbReference type="RefSeq" id="WP_111622666.1">
    <property type="nucleotide sequence ID" value="NZ_QLLN01000002.1"/>
</dbReference>